<accession>A0ABN7W1B1</accession>
<dbReference type="EMBL" id="CAJVQB010027781">
    <property type="protein sequence ID" value="CAG8811164.1"/>
    <property type="molecule type" value="Genomic_DNA"/>
</dbReference>
<keyword evidence="2" id="KW-1185">Reference proteome</keyword>
<proteinExistence type="predicted"/>
<dbReference type="Proteomes" id="UP000789901">
    <property type="component" value="Unassembled WGS sequence"/>
</dbReference>
<sequence length="242" mass="28124">PKNINFCELVDCNETNNLEVYNVSKNTMPKSAKRPVDLNWDMRLRGRKVTKVQHPETNETRQEMDSTQSLDLERIPRAYKPRRKQEPSVVDTLSLHDVAKDILSLPATATEANLLNYEEKHYTMVARCLVKIQGNLMLAYANKSVEVPISNTRIESLKLYKKEEDYNSEGGDTFDEFDYEKEKEINEVTDHFIEEYQEENSALFLTNVVEVPIEENKKKNSVESKIKQVVKNNDLIPQQARR</sequence>
<gene>
    <name evidence="1" type="ORF">GMARGA_LOCUS25273</name>
</gene>
<protein>
    <submittedName>
        <fullName evidence="1">37163_t:CDS:1</fullName>
    </submittedName>
</protein>
<feature type="non-terminal residue" evidence="1">
    <location>
        <position position="1"/>
    </location>
</feature>
<evidence type="ECO:0000313" key="2">
    <source>
        <dbReference type="Proteomes" id="UP000789901"/>
    </source>
</evidence>
<name>A0ABN7W1B1_GIGMA</name>
<comment type="caution">
    <text evidence="1">The sequence shown here is derived from an EMBL/GenBank/DDBJ whole genome shotgun (WGS) entry which is preliminary data.</text>
</comment>
<organism evidence="1 2">
    <name type="scientific">Gigaspora margarita</name>
    <dbReference type="NCBI Taxonomy" id="4874"/>
    <lineage>
        <taxon>Eukaryota</taxon>
        <taxon>Fungi</taxon>
        <taxon>Fungi incertae sedis</taxon>
        <taxon>Mucoromycota</taxon>
        <taxon>Glomeromycotina</taxon>
        <taxon>Glomeromycetes</taxon>
        <taxon>Diversisporales</taxon>
        <taxon>Gigasporaceae</taxon>
        <taxon>Gigaspora</taxon>
    </lineage>
</organism>
<evidence type="ECO:0000313" key="1">
    <source>
        <dbReference type="EMBL" id="CAG8811164.1"/>
    </source>
</evidence>
<reference evidence="1 2" key="1">
    <citation type="submission" date="2021-06" db="EMBL/GenBank/DDBJ databases">
        <authorList>
            <person name="Kallberg Y."/>
            <person name="Tangrot J."/>
            <person name="Rosling A."/>
        </authorList>
    </citation>
    <scope>NUCLEOTIDE SEQUENCE [LARGE SCALE GENOMIC DNA]</scope>
    <source>
        <strain evidence="1 2">120-4 pot B 10/14</strain>
    </source>
</reference>